<dbReference type="PANTHER" id="PTHR12197">
    <property type="entry name" value="HISTONE-LYSINE N-METHYLTRANSFERASE SMYD"/>
    <property type="match status" value="1"/>
</dbReference>
<evidence type="ECO:0000256" key="1">
    <source>
        <dbReference type="SAM" id="MobiDB-lite"/>
    </source>
</evidence>
<dbReference type="AlphaFoldDB" id="A0A7S4PZM8"/>
<protein>
    <recommendedName>
        <fullName evidence="3">SET domain-containing protein</fullName>
    </recommendedName>
</protein>
<dbReference type="PANTHER" id="PTHR12197:SF251">
    <property type="entry name" value="EG:BACR7C10.4 PROTEIN"/>
    <property type="match status" value="1"/>
</dbReference>
<name>A0A7S4PZM8_9DINO</name>
<proteinExistence type="predicted"/>
<dbReference type="InterPro" id="IPR050869">
    <property type="entry name" value="H3K4_H4K5_MeTrfase"/>
</dbReference>
<dbReference type="EMBL" id="HBNR01009176">
    <property type="protein sequence ID" value="CAE4566421.1"/>
    <property type="molecule type" value="Transcribed_RNA"/>
</dbReference>
<gene>
    <name evidence="2" type="ORF">AMON00008_LOCUS6040</name>
</gene>
<dbReference type="SUPFAM" id="SSF82199">
    <property type="entry name" value="SET domain"/>
    <property type="match status" value="1"/>
</dbReference>
<evidence type="ECO:0000313" key="2">
    <source>
        <dbReference type="EMBL" id="CAE4566421.1"/>
    </source>
</evidence>
<accession>A0A7S4PZM8</accession>
<reference evidence="2" key="1">
    <citation type="submission" date="2021-01" db="EMBL/GenBank/DDBJ databases">
        <authorList>
            <person name="Corre E."/>
            <person name="Pelletier E."/>
            <person name="Niang G."/>
            <person name="Scheremetjew M."/>
            <person name="Finn R."/>
            <person name="Kale V."/>
            <person name="Holt S."/>
            <person name="Cochrane G."/>
            <person name="Meng A."/>
            <person name="Brown T."/>
            <person name="Cohen L."/>
        </authorList>
    </citation>
    <scope>NUCLEOTIDE SEQUENCE</scope>
    <source>
        <strain evidence="2">CCMP3105</strain>
    </source>
</reference>
<evidence type="ECO:0008006" key="3">
    <source>
        <dbReference type="Google" id="ProtNLM"/>
    </source>
</evidence>
<organism evidence="2">
    <name type="scientific">Alexandrium monilatum</name>
    <dbReference type="NCBI Taxonomy" id="311494"/>
    <lineage>
        <taxon>Eukaryota</taxon>
        <taxon>Sar</taxon>
        <taxon>Alveolata</taxon>
        <taxon>Dinophyceae</taxon>
        <taxon>Gonyaulacales</taxon>
        <taxon>Pyrocystaceae</taxon>
        <taxon>Alexandrium</taxon>
    </lineage>
</organism>
<dbReference type="GO" id="GO:0005634">
    <property type="term" value="C:nucleus"/>
    <property type="evidence" value="ECO:0007669"/>
    <property type="project" value="TreeGrafter"/>
</dbReference>
<sequence length="504" mass="55711">MEHEAPLSPRGKGVFGWVPNHSAVKVAERDEVGRYLVLVRPVRRGEALLVEDALFLSPGDEEETRALVRNTLDPEAVAAAKLAGGKDWLHVSAQLSLVVLRALLEDGESPGCEEFQQLRGDPERWSGPAGRLWEQLQPQLRAQITREAMCEVYAIVANNAHAADGGRAGIFRFGSYAEHCCAPSCFKEVVVPVEEVSRPSSPCCPSTVQEQPQEQPQDPWEKLRAQEEEEDDGHPMAHQTSERIRGAQLPQLVIRALRDMAEGENVSISYIPEYLPTWKRREALQAGYDFTCGCERCVRQPEYVCAYVCSKCGSGPCCPTAPVTAPASLGGHSLRCEDCGAIVEEEQVLQELAQVELAEVVSEEFTRVFHPFHHKIFGMYLNNLQLLPARDRIQVTEQLMSAQRRLSGSSSHPVLGRLCELEASAQLEVGDRHTAVSVLRRAQELYGTSHRGPPDPGHVLRCYRLQMKVEVGPLGAKPRRLSKITGRSPSLPSLAEIDNEESAP</sequence>
<dbReference type="Gene3D" id="2.170.270.10">
    <property type="entry name" value="SET domain"/>
    <property type="match status" value="1"/>
</dbReference>
<dbReference type="InterPro" id="IPR046341">
    <property type="entry name" value="SET_dom_sf"/>
</dbReference>
<feature type="region of interest" description="Disordered" evidence="1">
    <location>
        <begin position="201"/>
        <end position="242"/>
    </location>
</feature>
<feature type="region of interest" description="Disordered" evidence="1">
    <location>
        <begin position="479"/>
        <end position="504"/>
    </location>
</feature>